<evidence type="ECO:0000256" key="1">
    <source>
        <dbReference type="SAM" id="Phobius"/>
    </source>
</evidence>
<protein>
    <submittedName>
        <fullName evidence="2">Phage holin</fullName>
    </submittedName>
</protein>
<evidence type="ECO:0000313" key="3">
    <source>
        <dbReference type="Proteomes" id="UP001597244"/>
    </source>
</evidence>
<organism evidence="2 3">
    <name type="scientific">Lapidilactobacillus mulanensis</name>
    <dbReference type="NCBI Taxonomy" id="2485999"/>
    <lineage>
        <taxon>Bacteria</taxon>
        <taxon>Bacillati</taxon>
        <taxon>Bacillota</taxon>
        <taxon>Bacilli</taxon>
        <taxon>Lactobacillales</taxon>
        <taxon>Lactobacillaceae</taxon>
        <taxon>Lapidilactobacillus</taxon>
    </lineage>
</organism>
<feature type="transmembrane region" description="Helical" evidence="1">
    <location>
        <begin position="46"/>
        <end position="64"/>
    </location>
</feature>
<comment type="caution">
    <text evidence="2">The sequence shown here is derived from an EMBL/GenBank/DDBJ whole genome shotgun (WGS) entry which is preliminary data.</text>
</comment>
<sequence>MKINWKVRVKSPKFWLAIVPAFLLLAQVVAVPFGYDFEIEPLNSQLIAIVNAAFALLSILGVVTDPTTPGASDSERVLTKKEEK</sequence>
<dbReference type="Pfam" id="PF04531">
    <property type="entry name" value="Phage_holin_1"/>
    <property type="match status" value="1"/>
</dbReference>
<keyword evidence="1" id="KW-0812">Transmembrane</keyword>
<dbReference type="RefSeq" id="WP_379895132.1">
    <property type="nucleotide sequence ID" value="NZ_JBHTOF010000103.1"/>
</dbReference>
<name>A0ABW4DSL4_9LACO</name>
<reference evidence="3" key="1">
    <citation type="journal article" date="2019" name="Int. J. Syst. Evol. Microbiol.">
        <title>The Global Catalogue of Microorganisms (GCM) 10K type strain sequencing project: providing services to taxonomists for standard genome sequencing and annotation.</title>
        <authorList>
            <consortium name="The Broad Institute Genomics Platform"/>
            <consortium name="The Broad Institute Genome Sequencing Center for Infectious Disease"/>
            <person name="Wu L."/>
            <person name="Ma J."/>
        </authorList>
    </citation>
    <scope>NUCLEOTIDE SEQUENCE [LARGE SCALE GENOMIC DNA]</scope>
    <source>
        <strain evidence="3">CCM 8951</strain>
    </source>
</reference>
<keyword evidence="1" id="KW-1133">Transmembrane helix</keyword>
<gene>
    <name evidence="2" type="ORF">ACFQ4L_10350</name>
</gene>
<dbReference type="EMBL" id="JBHTOF010000103">
    <property type="protein sequence ID" value="MFD1466461.1"/>
    <property type="molecule type" value="Genomic_DNA"/>
</dbReference>
<evidence type="ECO:0000313" key="2">
    <source>
        <dbReference type="EMBL" id="MFD1466461.1"/>
    </source>
</evidence>
<dbReference type="InterPro" id="IPR006485">
    <property type="entry name" value="Phage-like_holin"/>
</dbReference>
<dbReference type="Proteomes" id="UP001597244">
    <property type="component" value="Unassembled WGS sequence"/>
</dbReference>
<keyword evidence="1" id="KW-0472">Membrane</keyword>
<proteinExistence type="predicted"/>
<accession>A0ABW4DSL4</accession>
<keyword evidence="3" id="KW-1185">Reference proteome</keyword>
<dbReference type="NCBIfam" id="TIGR01598">
    <property type="entry name" value="holin_phiLC3"/>
    <property type="match status" value="1"/>
</dbReference>